<reference evidence="1 2" key="1">
    <citation type="submission" date="2019-05" db="EMBL/GenBank/DDBJ databases">
        <title>Nakamurella sp. N5BH11, whole genome shotgun sequence.</title>
        <authorList>
            <person name="Tuo L."/>
        </authorList>
    </citation>
    <scope>NUCLEOTIDE SEQUENCE [LARGE SCALE GENOMIC DNA]</scope>
    <source>
        <strain evidence="1 2">N5BH11</strain>
    </source>
</reference>
<proteinExistence type="predicted"/>
<protein>
    <recommendedName>
        <fullName evidence="3">TIM barrel protein</fullName>
    </recommendedName>
</protein>
<evidence type="ECO:0000313" key="1">
    <source>
        <dbReference type="EMBL" id="TKV60406.1"/>
    </source>
</evidence>
<keyword evidence="2" id="KW-1185">Reference proteome</keyword>
<dbReference type="SUPFAM" id="SSF51658">
    <property type="entry name" value="Xylose isomerase-like"/>
    <property type="match status" value="1"/>
</dbReference>
<dbReference type="Proteomes" id="UP000306985">
    <property type="component" value="Unassembled WGS sequence"/>
</dbReference>
<evidence type="ECO:0000313" key="2">
    <source>
        <dbReference type="Proteomes" id="UP000306985"/>
    </source>
</evidence>
<dbReference type="EMBL" id="SZZH01000001">
    <property type="protein sequence ID" value="TKV60406.1"/>
    <property type="molecule type" value="Genomic_DNA"/>
</dbReference>
<sequence length="258" mass="27349">MNRLALHESVAVGLPPAGLVDVAHAAGFPSVGLRVAHSPGPDHFGKGAAADELVRMVDHLLSWRVSVLDVGRVDLGVDDAETADGVLDLAGRMGARYVTVGFAPDLEPTRAEVEFARLVHQAEPYGLVPLIVLRPDSAASNVASATEVAGRTGGGCVLTLDLERDPFDIEDRILRAGNHLGYLRVLVEQLDGLTEDTAAGRLATVPPHIPIAVGSEVPAAPTGIDVDSLAERAARWAQLVDTMLEHPRSRARRLSERD</sequence>
<evidence type="ECO:0008006" key="3">
    <source>
        <dbReference type="Google" id="ProtNLM"/>
    </source>
</evidence>
<accession>A0A4U6QJY6</accession>
<organism evidence="1 2">
    <name type="scientific">Nakamurella flava</name>
    <dbReference type="NCBI Taxonomy" id="2576308"/>
    <lineage>
        <taxon>Bacteria</taxon>
        <taxon>Bacillati</taxon>
        <taxon>Actinomycetota</taxon>
        <taxon>Actinomycetes</taxon>
        <taxon>Nakamurellales</taxon>
        <taxon>Nakamurellaceae</taxon>
        <taxon>Nakamurella</taxon>
    </lineage>
</organism>
<dbReference type="InterPro" id="IPR036237">
    <property type="entry name" value="Xyl_isomerase-like_sf"/>
</dbReference>
<dbReference type="RefSeq" id="WP_137447710.1">
    <property type="nucleotide sequence ID" value="NZ_SZZH01000001.1"/>
</dbReference>
<comment type="caution">
    <text evidence="1">The sequence shown here is derived from an EMBL/GenBank/DDBJ whole genome shotgun (WGS) entry which is preliminary data.</text>
</comment>
<dbReference type="Gene3D" id="3.20.20.150">
    <property type="entry name" value="Divalent-metal-dependent TIM barrel enzymes"/>
    <property type="match status" value="1"/>
</dbReference>
<name>A0A4U6QJY6_9ACTN</name>
<dbReference type="OrthoDB" id="5180910at2"/>
<gene>
    <name evidence="1" type="ORF">FDO65_01425</name>
</gene>
<dbReference type="AlphaFoldDB" id="A0A4U6QJY6"/>